<keyword evidence="2" id="KW-0472">Membrane</keyword>
<protein>
    <submittedName>
        <fullName evidence="3">Uncharacterized protein</fullName>
    </submittedName>
</protein>
<accession>A0ABP0FGM6</accession>
<feature type="transmembrane region" description="Helical" evidence="2">
    <location>
        <begin position="473"/>
        <end position="492"/>
    </location>
</feature>
<feature type="region of interest" description="Disordered" evidence="1">
    <location>
        <begin position="1"/>
        <end position="72"/>
    </location>
</feature>
<feature type="transmembrane region" description="Helical" evidence="2">
    <location>
        <begin position="504"/>
        <end position="531"/>
    </location>
</feature>
<proteinExistence type="predicted"/>
<keyword evidence="2" id="KW-1133">Transmembrane helix</keyword>
<reference evidence="3 4" key="1">
    <citation type="submission" date="2024-02" db="EMBL/GenBank/DDBJ databases">
        <authorList>
            <person name="Daric V."/>
            <person name="Darras S."/>
        </authorList>
    </citation>
    <scope>NUCLEOTIDE SEQUENCE [LARGE SCALE GENOMIC DNA]</scope>
</reference>
<feature type="transmembrane region" description="Helical" evidence="2">
    <location>
        <begin position="551"/>
        <end position="578"/>
    </location>
</feature>
<evidence type="ECO:0000256" key="2">
    <source>
        <dbReference type="SAM" id="Phobius"/>
    </source>
</evidence>
<keyword evidence="2" id="KW-0812">Transmembrane</keyword>
<evidence type="ECO:0000256" key="1">
    <source>
        <dbReference type="SAM" id="MobiDB-lite"/>
    </source>
</evidence>
<dbReference type="EMBL" id="CAWYQH010000057">
    <property type="protein sequence ID" value="CAK8678833.1"/>
    <property type="molecule type" value="Genomic_DNA"/>
</dbReference>
<dbReference type="Proteomes" id="UP001642483">
    <property type="component" value="Unassembled WGS sequence"/>
</dbReference>
<sequence length="594" mass="65757">MVGSADNAKSRLGIREKTMKSSSIEKDRRTLSASQPQSVSDDRGFSQIARLSETSDTPTTSRRRHSKSTKSASTLEDFALMGSLGSVGTSRSPLSIQKYKNYTNMPSTSNPACMSTITGSSGIYGVPDRVRDSNTLESRRCQKAVDDNSKPKNYHIKSIRKGVPEIMSTNRRGQTQQIPTKKIEITPYCVCQRSSNRKKTSKAWAFSILTGFLCVFCPILSFSADSAFYSVCNSHYKETAQLLDFVRAGNFQTATARVTDPTNGSLIQRISDQKDAEKNSNPAPLRHKRDLSYIQDENSDQDAMKKTRRHQAKQHVIRHAKTQTNPLRSSVVSGEHVNPVPTCHNSSVLRAYIATPDAEKRLEAVRHMTSDVFLPVLVIGSFPSFLLCIFARIVVMITGHDHFLSAFVISIVGMSLQLVTGALSAHSAAYHIGPYGFSCWKCIAAVNCDAVGALDWIDDSVSVSLMVATATKIFDGLAGGMVLFVVVLRIMWRNTSHHNVWWYISRYVSSAIALILCLAVPTAMLITPAVGLFRFQFLEKTAPFSGRDQTLFALMIIFGAGLASWGVYLSTLCIYLIYKTCLYCRMKEHIAHMM</sequence>
<feature type="compositionally biased region" description="Basic and acidic residues" evidence="1">
    <location>
        <begin position="13"/>
        <end position="30"/>
    </location>
</feature>
<gene>
    <name evidence="3" type="ORF">CVLEPA_LOCUS9107</name>
</gene>
<organism evidence="3 4">
    <name type="scientific">Clavelina lepadiformis</name>
    <name type="common">Light-bulb sea squirt</name>
    <name type="synonym">Ascidia lepadiformis</name>
    <dbReference type="NCBI Taxonomy" id="159417"/>
    <lineage>
        <taxon>Eukaryota</taxon>
        <taxon>Metazoa</taxon>
        <taxon>Chordata</taxon>
        <taxon>Tunicata</taxon>
        <taxon>Ascidiacea</taxon>
        <taxon>Aplousobranchia</taxon>
        <taxon>Clavelinidae</taxon>
        <taxon>Clavelina</taxon>
    </lineage>
</organism>
<keyword evidence="4" id="KW-1185">Reference proteome</keyword>
<feature type="transmembrane region" description="Helical" evidence="2">
    <location>
        <begin position="372"/>
        <end position="391"/>
    </location>
</feature>
<evidence type="ECO:0000313" key="3">
    <source>
        <dbReference type="EMBL" id="CAK8678833.1"/>
    </source>
</evidence>
<evidence type="ECO:0000313" key="4">
    <source>
        <dbReference type="Proteomes" id="UP001642483"/>
    </source>
</evidence>
<comment type="caution">
    <text evidence="3">The sequence shown here is derived from an EMBL/GenBank/DDBJ whole genome shotgun (WGS) entry which is preliminary data.</text>
</comment>
<name>A0ABP0FGM6_CLALP</name>
<feature type="transmembrane region" description="Helical" evidence="2">
    <location>
        <begin position="403"/>
        <end position="425"/>
    </location>
</feature>
<feature type="transmembrane region" description="Helical" evidence="2">
    <location>
        <begin position="203"/>
        <end position="224"/>
    </location>
</feature>